<keyword evidence="4" id="KW-1185">Reference proteome</keyword>
<accession>A0ABV4XF55</accession>
<dbReference type="EMBL" id="JBHFNQ010000225">
    <property type="protein sequence ID" value="MFB2881439.1"/>
    <property type="molecule type" value="Genomic_DNA"/>
</dbReference>
<comment type="caution">
    <text evidence="3">The sequence shown here is derived from an EMBL/GenBank/DDBJ whole genome shotgun (WGS) entry which is preliminary data.</text>
</comment>
<dbReference type="PANTHER" id="PTHR43581">
    <property type="entry name" value="ATP/GTP PHOSPHATASE"/>
    <property type="match status" value="1"/>
</dbReference>
<feature type="domain" description="ATPase AAA-type core" evidence="2">
    <location>
        <begin position="297"/>
        <end position="368"/>
    </location>
</feature>
<feature type="domain" description="Endonuclease GajA/Old nuclease/RecF-like AAA" evidence="1">
    <location>
        <begin position="18"/>
        <end position="108"/>
    </location>
</feature>
<evidence type="ECO:0000259" key="1">
    <source>
        <dbReference type="Pfam" id="PF13175"/>
    </source>
</evidence>
<dbReference type="InterPro" id="IPR014592">
    <property type="entry name" value="P-loop_UCP034888"/>
</dbReference>
<dbReference type="InterPro" id="IPR051396">
    <property type="entry name" value="Bact_Antivir_Def_Nuclease"/>
</dbReference>
<name>A0ABV4XF55_9CYAN</name>
<dbReference type="SUPFAM" id="SSF52540">
    <property type="entry name" value="P-loop containing nucleoside triphosphate hydrolases"/>
    <property type="match status" value="1"/>
</dbReference>
<organism evidence="3 4">
    <name type="scientific">Floridaenema aerugineum BLCC-F46</name>
    <dbReference type="NCBI Taxonomy" id="3153654"/>
    <lineage>
        <taxon>Bacteria</taxon>
        <taxon>Bacillati</taxon>
        <taxon>Cyanobacteriota</taxon>
        <taxon>Cyanophyceae</taxon>
        <taxon>Oscillatoriophycideae</taxon>
        <taxon>Aerosakkonematales</taxon>
        <taxon>Aerosakkonemataceae</taxon>
        <taxon>Floridanema</taxon>
        <taxon>Floridanema aerugineum</taxon>
    </lineage>
</organism>
<dbReference type="InterPro" id="IPR003959">
    <property type="entry name" value="ATPase_AAA_core"/>
</dbReference>
<proteinExistence type="predicted"/>
<evidence type="ECO:0000259" key="2">
    <source>
        <dbReference type="Pfam" id="PF13304"/>
    </source>
</evidence>
<dbReference type="Gene3D" id="3.40.50.300">
    <property type="entry name" value="P-loop containing nucleotide triphosphate hydrolases"/>
    <property type="match status" value="1"/>
</dbReference>
<dbReference type="InterPro" id="IPR041685">
    <property type="entry name" value="AAA_GajA/Old/RecF-like"/>
</dbReference>
<dbReference type="PANTHER" id="PTHR43581:SF2">
    <property type="entry name" value="EXCINUCLEASE ATPASE SUBUNIT"/>
    <property type="match status" value="1"/>
</dbReference>
<evidence type="ECO:0000313" key="3">
    <source>
        <dbReference type="EMBL" id="MFB2881439.1"/>
    </source>
</evidence>
<dbReference type="InterPro" id="IPR027417">
    <property type="entry name" value="P-loop_NTPase"/>
</dbReference>
<evidence type="ECO:0000313" key="4">
    <source>
        <dbReference type="Proteomes" id="UP001576774"/>
    </source>
</evidence>
<gene>
    <name evidence="3" type="ORF">ACE1CC_31690</name>
</gene>
<protein>
    <submittedName>
        <fullName evidence="3">AAA family ATPase</fullName>
    </submittedName>
</protein>
<dbReference type="Pfam" id="PF13175">
    <property type="entry name" value="AAA_15"/>
    <property type="match status" value="1"/>
</dbReference>
<dbReference type="Proteomes" id="UP001576774">
    <property type="component" value="Unassembled WGS sequence"/>
</dbReference>
<dbReference type="Pfam" id="PF13304">
    <property type="entry name" value="AAA_21"/>
    <property type="match status" value="1"/>
</dbReference>
<dbReference type="PIRSF" id="PIRSF034888">
    <property type="entry name" value="P-loop_UCP034888"/>
    <property type="match status" value="1"/>
</dbReference>
<dbReference type="RefSeq" id="WP_413274421.1">
    <property type="nucleotide sequence ID" value="NZ_JBHFNQ010000225.1"/>
</dbReference>
<sequence>MSESNSSKNGFIVSGRGIDGISVRGYKSLYEECSIEVCPLTIIAGANSSGKSSIMQPLLLLKQTLEASYDPGALLLNGPNVKFTSADQLLSHFSEKDRSDSFTIKIDINNYVGNNFLISTFTKQPKQGIQVVRSTYHIVDHIADDEITISPEMNHQELLKIIPHWLPDQYLPSLEWNVSRVRGFLELKQGDGLLFSSTLSSDFQQQIRRLIHVPGLRGNPERTYNTTAVGQEFPGTFENYVASVISHWQNTEDDRLIKLEANLEKLGLTWKVDAKQLNDVQIELRVSRLPRSSEASDMVSIADVGLGVSQTLPVLVALLVAEPGQLVYLEQPEIHLHPRAQVALAEILTYAANRGVRVVLETHSELLLLAVQSLVAEGKLSPELVKLHWFKRREDGVTEVSSTDLDATGAFGDWPEDFSDVSLKLESRYLDAAEARLMNN</sequence>
<reference evidence="3 4" key="1">
    <citation type="submission" date="2024-09" db="EMBL/GenBank/DDBJ databases">
        <title>Floridaenema gen nov. (Aerosakkonemataceae, Aerosakkonematales ord. nov., Cyanobacteria) from benthic tropical and subtropical fresh waters, with the description of four new species.</title>
        <authorList>
            <person name="Moretto J.A."/>
            <person name="Berthold D.E."/>
            <person name="Lefler F.W."/>
            <person name="Huang I.-S."/>
            <person name="Laughinghouse H. IV."/>
        </authorList>
    </citation>
    <scope>NUCLEOTIDE SEQUENCE [LARGE SCALE GENOMIC DNA]</scope>
    <source>
        <strain evidence="3 4">BLCC-F46</strain>
    </source>
</reference>